<proteinExistence type="predicted"/>
<accession>A0A678T8T9</accession>
<dbReference type="AlphaFoldDB" id="A0A678T8T9"/>
<evidence type="ECO:0000313" key="1">
    <source>
        <dbReference type="EMBL" id="AWA44752.1"/>
    </source>
</evidence>
<dbReference type="EMBL" id="MH182514">
    <property type="protein sequence ID" value="AWA44752.1"/>
    <property type="molecule type" value="Genomic_DNA"/>
</dbReference>
<protein>
    <submittedName>
        <fullName evidence="1">Uncharacterized protein</fullName>
    </submittedName>
</protein>
<reference evidence="1" key="1">
    <citation type="submission" date="2018-04" db="EMBL/GenBank/DDBJ databases">
        <title>Comparative Analysis of Homologous Sequences of Saccharum officinarum and Saccharum spontaneum Reveals Independent Polyploidization Events.</title>
        <authorList>
            <person name="Sharma A."/>
            <person name="Song J."/>
            <person name="Lin Q."/>
            <person name="Singh R."/>
            <person name="Ramos N."/>
            <person name="Wang K."/>
            <person name="Zhang J."/>
            <person name="Ming R."/>
            <person name="Yu Q."/>
        </authorList>
    </citation>
    <scope>NUCLEOTIDE SEQUENCE</scope>
</reference>
<organism evidence="1">
    <name type="scientific">Saccharum spontaneum</name>
    <name type="common">Wild sugarcane</name>
    <dbReference type="NCBI Taxonomy" id="62335"/>
    <lineage>
        <taxon>Eukaryota</taxon>
        <taxon>Viridiplantae</taxon>
        <taxon>Streptophyta</taxon>
        <taxon>Embryophyta</taxon>
        <taxon>Tracheophyta</taxon>
        <taxon>Spermatophyta</taxon>
        <taxon>Magnoliopsida</taxon>
        <taxon>Liliopsida</taxon>
        <taxon>Poales</taxon>
        <taxon>Poaceae</taxon>
        <taxon>PACMAD clade</taxon>
        <taxon>Panicoideae</taxon>
        <taxon>Andropogonodae</taxon>
        <taxon>Andropogoneae</taxon>
        <taxon>Saccharinae</taxon>
        <taxon>Saccharum</taxon>
        <taxon>Saccharum officinarum species complex</taxon>
    </lineage>
</organism>
<gene>
    <name evidence="1" type="ORF">SS91I14_000011</name>
</gene>
<name>A0A678T8T9_SACSP</name>
<sequence>MALNHSPFHTTVRNLVACVSVDEVQHSLEHPWLQVIDTYMASSLLLHRAKEFRHEDRGPSTKYKLMCGERLIVDLERDVCFHP</sequence>